<dbReference type="AlphaFoldDB" id="A0A6J4H636"/>
<evidence type="ECO:0000313" key="1">
    <source>
        <dbReference type="EMBL" id="CAA9215954.1"/>
    </source>
</evidence>
<proteinExistence type="predicted"/>
<dbReference type="Pfam" id="PF05721">
    <property type="entry name" value="PhyH"/>
    <property type="match status" value="1"/>
</dbReference>
<dbReference type="PANTHER" id="PTHR20883">
    <property type="entry name" value="PHYTANOYL-COA DIOXYGENASE DOMAIN CONTAINING 1"/>
    <property type="match status" value="1"/>
</dbReference>
<organism evidence="1">
    <name type="scientific">uncultured Acidimicrobiales bacterium</name>
    <dbReference type="NCBI Taxonomy" id="310071"/>
    <lineage>
        <taxon>Bacteria</taxon>
        <taxon>Bacillati</taxon>
        <taxon>Actinomycetota</taxon>
        <taxon>Acidimicrobiia</taxon>
        <taxon>Acidimicrobiales</taxon>
        <taxon>environmental samples</taxon>
    </lineage>
</organism>
<reference evidence="1" key="1">
    <citation type="submission" date="2020-02" db="EMBL/GenBank/DDBJ databases">
        <authorList>
            <person name="Meier V. D."/>
        </authorList>
    </citation>
    <scope>NUCLEOTIDE SEQUENCE</scope>
    <source>
        <strain evidence="1">AVDCRST_MAG20</strain>
    </source>
</reference>
<sequence>MADPPGRTDRLLDLEEGGEGGVALRVDGAATLPGLLLPVADLAGDHGPRRGLLPARIHEQHGVDVARLVERLIDSMARRSLLQAPHLLRVPKGLVVPVPLAHQAIGSSPPGWMPGPTGPEATAAAGRRVGCGTHPSEGPPAALREPATRPGRSVCAMRTTYREATVDSVVAGLEADGYVVVEGVLSADEVAATRADLQSVLASTPTGRNDFEGFATQRVYALFAKTRAFDGPATDPLLLGVLDRVLGPHQLSAPVGIQIGPGEKAQVLHRDDSIYPLPTPHGEVVLNTMWPFDDFTSENGATRLVPGSHRDHAAPHESGTVVAEMPAGSAMFYLGSLWHGGGANRTDRPRLGVILEYAAAWLRPQENHVLAVPRDVVATLPKRLQELLGYNIYPPFVGYVDGHHPRRCLQRAEPGDPPA</sequence>
<dbReference type="EMBL" id="CADCSY010000016">
    <property type="protein sequence ID" value="CAA9215954.1"/>
    <property type="molecule type" value="Genomic_DNA"/>
</dbReference>
<dbReference type="Gene3D" id="2.60.120.620">
    <property type="entry name" value="q2cbj1_9rhob like domain"/>
    <property type="match status" value="1"/>
</dbReference>
<dbReference type="InterPro" id="IPR008775">
    <property type="entry name" value="Phytyl_CoA_dOase-like"/>
</dbReference>
<name>A0A6J4H636_9ACTN</name>
<dbReference type="GO" id="GO:0005506">
    <property type="term" value="F:iron ion binding"/>
    <property type="evidence" value="ECO:0007669"/>
    <property type="project" value="UniProtKB-ARBA"/>
</dbReference>
<gene>
    <name evidence="1" type="ORF">AVDCRST_MAG20-371</name>
</gene>
<evidence type="ECO:0008006" key="2">
    <source>
        <dbReference type="Google" id="ProtNLM"/>
    </source>
</evidence>
<protein>
    <recommendedName>
        <fullName evidence="2">Phytanoyl-CoA dioxygenase</fullName>
    </recommendedName>
</protein>
<dbReference type="GO" id="GO:0016706">
    <property type="term" value="F:2-oxoglutarate-dependent dioxygenase activity"/>
    <property type="evidence" value="ECO:0007669"/>
    <property type="project" value="UniProtKB-ARBA"/>
</dbReference>
<dbReference type="PANTHER" id="PTHR20883:SF48">
    <property type="entry name" value="ECTOINE DIOXYGENASE"/>
    <property type="match status" value="1"/>
</dbReference>
<accession>A0A6J4H636</accession>
<dbReference type="SUPFAM" id="SSF51197">
    <property type="entry name" value="Clavaminate synthase-like"/>
    <property type="match status" value="1"/>
</dbReference>